<evidence type="ECO:0000313" key="3">
    <source>
        <dbReference type="Proteomes" id="UP001589793"/>
    </source>
</evidence>
<comment type="caution">
    <text evidence="2">The sequence shown here is derived from an EMBL/GenBank/DDBJ whole genome shotgun (WGS) entry which is preliminary data.</text>
</comment>
<dbReference type="RefSeq" id="WP_376978263.1">
    <property type="nucleotide sequence ID" value="NZ_JBHLSV010000003.1"/>
</dbReference>
<evidence type="ECO:0000313" key="2">
    <source>
        <dbReference type="EMBL" id="MFC0673021.1"/>
    </source>
</evidence>
<dbReference type="InterPro" id="IPR041223">
    <property type="entry name" value="ApeA_NTD"/>
</dbReference>
<proteinExistence type="predicted"/>
<protein>
    <recommendedName>
        <fullName evidence="1">ApeA N-terminal domain-containing protein</fullName>
    </recommendedName>
</protein>
<accession>A0ABV6R888</accession>
<evidence type="ECO:0000259" key="1">
    <source>
        <dbReference type="Pfam" id="PF18862"/>
    </source>
</evidence>
<feature type="domain" description="ApeA N-terminal" evidence="1">
    <location>
        <begin position="63"/>
        <end position="296"/>
    </location>
</feature>
<dbReference type="Pfam" id="PF18862">
    <property type="entry name" value="ApeA_NTD1"/>
    <property type="match status" value="1"/>
</dbReference>
<gene>
    <name evidence="2" type="ORF">ACFFF6_03515</name>
</gene>
<name>A0ABV6R888_9MICO</name>
<dbReference type="EMBL" id="JBHLSV010000003">
    <property type="protein sequence ID" value="MFC0673021.1"/>
    <property type="molecule type" value="Genomic_DNA"/>
</dbReference>
<organism evidence="2 3">
    <name type="scientific">Brachybacterium hainanense</name>
    <dbReference type="NCBI Taxonomy" id="1541174"/>
    <lineage>
        <taxon>Bacteria</taxon>
        <taxon>Bacillati</taxon>
        <taxon>Actinomycetota</taxon>
        <taxon>Actinomycetes</taxon>
        <taxon>Micrococcales</taxon>
        <taxon>Dermabacteraceae</taxon>
        <taxon>Brachybacterium</taxon>
    </lineage>
</organism>
<keyword evidence="3" id="KW-1185">Reference proteome</keyword>
<sequence length="472" mass="53248">MQMKRLEFGDSLSGLLIDGVDGTPYVGATILMTQERGITVEVPYLPDPSIEQFNHVLTWFRDQSPPSNMLFATRDGTISLFDVVWSGQTETWDGSRTSVGTLRPTVTAFGVRPGPLEPPLVIEELRSRLDGLNEWSRLSCVEQKNGLNEANKVRSVEMHIQQNDGLTWRQGEVTMAIRAGWRYSTSEDGYNRLISLQDNAFIESSSDSGQMPFLDHLIEQRKVANLMVFLFGLPLSFREHNLRDELFATSTSKRPEIEVVSSYSYRERRNEVPTPKKLGRPLAHMAQIGSEGLEAWSENYETWKRFILPSAGALGNPASFLEDIIVSTSMSIEAAGVIIGERPGERETWSRARNPKPTTATYAFRCLDVLDAHWPDPIADRVSLARAVANNYNDVKHFDRGDFPQHDESHVVSEVNQMIVRLLAICLTGKEKELLTPYRRDGGFHEIQQMLDAYTLSLDKGGKWKRASDKQL</sequence>
<reference evidence="2 3" key="1">
    <citation type="submission" date="2024-09" db="EMBL/GenBank/DDBJ databases">
        <authorList>
            <person name="Sun Q."/>
            <person name="Mori K."/>
        </authorList>
    </citation>
    <scope>NUCLEOTIDE SEQUENCE [LARGE SCALE GENOMIC DNA]</scope>
    <source>
        <strain evidence="2 3">CICC 10874</strain>
    </source>
</reference>
<dbReference type="Proteomes" id="UP001589793">
    <property type="component" value="Unassembled WGS sequence"/>
</dbReference>